<name>A0AC58S4Q0_TOBAC</name>
<evidence type="ECO:0000313" key="1">
    <source>
        <dbReference type="Proteomes" id="UP000790787"/>
    </source>
</evidence>
<gene>
    <name evidence="2" type="primary">LOC107797607</name>
</gene>
<organism evidence="1 2">
    <name type="scientific">Nicotiana tabacum</name>
    <name type="common">Common tobacco</name>
    <dbReference type="NCBI Taxonomy" id="4097"/>
    <lineage>
        <taxon>Eukaryota</taxon>
        <taxon>Viridiplantae</taxon>
        <taxon>Streptophyta</taxon>
        <taxon>Embryophyta</taxon>
        <taxon>Tracheophyta</taxon>
        <taxon>Spermatophyta</taxon>
        <taxon>Magnoliopsida</taxon>
        <taxon>eudicotyledons</taxon>
        <taxon>Gunneridae</taxon>
        <taxon>Pentapetalae</taxon>
        <taxon>asterids</taxon>
        <taxon>lamiids</taxon>
        <taxon>Solanales</taxon>
        <taxon>Solanaceae</taxon>
        <taxon>Nicotianoideae</taxon>
        <taxon>Nicotianeae</taxon>
        <taxon>Nicotiana</taxon>
    </lineage>
</organism>
<keyword evidence="1" id="KW-1185">Reference proteome</keyword>
<accession>A0AC58S4Q0</accession>
<sequence length="453" mass="51241">MEGRLGSDDAAATTMVVGFYGGSPDRFDGAMRSGRGLMVFDCRVEGYGGLEARRVTMKLVREGWWVVDGGRETERELGRRPGKQQSLLLDRCWTQWRKRLAATMVGFTEVVFGGGNGFLKYSGVKLPDTRFSWFNETMTLDECRAVCLRNCSCMGYTNLDIRNGGSGWLLWIGELVDIRQLSQSGQDIYIRVSASDTGEKDNPIPHYGEKVFLDHLVFQEINRTSIKKWIRTSTISRNNYLKFLNGNGKKAVILAVALPLLVASILLGLGVGLILYKRRREDPVITTKGRLDGHSNKNDNSNQSHSEDFELPLFDLFTLTKATDNFSFENKIGEGGFGQVYKGVLEDGQEVAVTRLSETSEQGLHEFKNEVNCIAKLQHRNLVKLLGCCIRGVEKMFLYEYLPNKSLDLYIYGLERSAILDWPKRFNIIKGIARGLMYLHQDSRLRIIQRLES</sequence>
<evidence type="ECO:0000313" key="2">
    <source>
        <dbReference type="RefSeq" id="XP_075079971.1"/>
    </source>
</evidence>
<reference evidence="2" key="2">
    <citation type="submission" date="2025-08" db="UniProtKB">
        <authorList>
            <consortium name="RefSeq"/>
        </authorList>
    </citation>
    <scope>IDENTIFICATION</scope>
    <source>
        <tissue evidence="2">Leaf</tissue>
    </source>
</reference>
<dbReference type="RefSeq" id="XP_075079971.1">
    <property type="nucleotide sequence ID" value="XM_075223870.1"/>
</dbReference>
<proteinExistence type="predicted"/>
<protein>
    <submittedName>
        <fullName evidence="2">G-type lectin S-receptor-like serine/threonine-protein kinase At4g27290</fullName>
    </submittedName>
</protein>
<reference evidence="1" key="1">
    <citation type="journal article" date="2014" name="Nat. Commun.">
        <title>The tobacco genome sequence and its comparison with those of tomato and potato.</title>
        <authorList>
            <person name="Sierro N."/>
            <person name="Battey J.N."/>
            <person name="Ouadi S."/>
            <person name="Bakaher N."/>
            <person name="Bovet L."/>
            <person name="Willig A."/>
            <person name="Goepfert S."/>
            <person name="Peitsch M.C."/>
            <person name="Ivanov N.V."/>
        </authorList>
    </citation>
    <scope>NUCLEOTIDE SEQUENCE [LARGE SCALE GENOMIC DNA]</scope>
</reference>
<dbReference type="Proteomes" id="UP000790787">
    <property type="component" value="Chromosome 10"/>
</dbReference>